<feature type="compositionally biased region" description="Polar residues" evidence="1">
    <location>
        <begin position="86"/>
        <end position="98"/>
    </location>
</feature>
<protein>
    <submittedName>
        <fullName evidence="2">Uncharacterized protein</fullName>
    </submittedName>
</protein>
<gene>
    <name evidence="2" type="ORF">BD310DRAFT_943823</name>
</gene>
<sequence length="323" mass="35722">MSSGERLQARTGGTSKKTKRAPGPYDSSQRPRARRNISPPSTSTVTRPPTYQASSLTARADRDGSSSSSRLQLPAGSRGLPPGHNVSRTAPSASTSISDDTIRSACLQLLQDRYPGFVPKNDFELMALTGSDYHVPESRIRWWLDEQLKMFLELETGLTDPEEDPEAFSRATSVLGIRGAVTGAKPKPGTPNVFCRPVPGSPYSIRLFPGSIVRREYCLDFVHTQTGQPLNTPAGFELWIALETFTPWLGVTGTMRLRSLEAMFGKSIVRAGEEKFVLRDGQTYILKRPGHKDLRFKVPVRIDGLENADSSRDEDHLEFPEFV</sequence>
<proteinExistence type="predicted"/>
<dbReference type="EMBL" id="ML145085">
    <property type="protein sequence ID" value="TBU64843.1"/>
    <property type="molecule type" value="Genomic_DNA"/>
</dbReference>
<name>A0A4Q9QB04_9APHY</name>
<organism evidence="2 3">
    <name type="scientific">Dichomitus squalens</name>
    <dbReference type="NCBI Taxonomy" id="114155"/>
    <lineage>
        <taxon>Eukaryota</taxon>
        <taxon>Fungi</taxon>
        <taxon>Dikarya</taxon>
        <taxon>Basidiomycota</taxon>
        <taxon>Agaricomycotina</taxon>
        <taxon>Agaricomycetes</taxon>
        <taxon>Polyporales</taxon>
        <taxon>Polyporaceae</taxon>
        <taxon>Dichomitus</taxon>
    </lineage>
</organism>
<evidence type="ECO:0000313" key="2">
    <source>
        <dbReference type="EMBL" id="TBU64843.1"/>
    </source>
</evidence>
<dbReference type="Proteomes" id="UP000292082">
    <property type="component" value="Unassembled WGS sequence"/>
</dbReference>
<feature type="compositionally biased region" description="Low complexity" evidence="1">
    <location>
        <begin position="38"/>
        <end position="50"/>
    </location>
</feature>
<reference evidence="2 3" key="1">
    <citation type="submission" date="2019-01" db="EMBL/GenBank/DDBJ databases">
        <title>Draft genome sequences of three monokaryotic isolates of the white-rot basidiomycete fungus Dichomitus squalens.</title>
        <authorList>
            <consortium name="DOE Joint Genome Institute"/>
            <person name="Lopez S.C."/>
            <person name="Andreopoulos B."/>
            <person name="Pangilinan J."/>
            <person name="Lipzen A."/>
            <person name="Riley R."/>
            <person name="Ahrendt S."/>
            <person name="Ng V."/>
            <person name="Barry K."/>
            <person name="Daum C."/>
            <person name="Grigoriev I.V."/>
            <person name="Hilden K.S."/>
            <person name="Makela M.R."/>
            <person name="de Vries R.P."/>
        </authorList>
    </citation>
    <scope>NUCLEOTIDE SEQUENCE [LARGE SCALE GENOMIC DNA]</scope>
    <source>
        <strain evidence="2 3">CBS 464.89</strain>
    </source>
</reference>
<feature type="region of interest" description="Disordered" evidence="1">
    <location>
        <begin position="1"/>
        <end position="98"/>
    </location>
</feature>
<dbReference type="AlphaFoldDB" id="A0A4Q9QB04"/>
<accession>A0A4Q9QB04</accession>
<evidence type="ECO:0000313" key="3">
    <source>
        <dbReference type="Proteomes" id="UP000292082"/>
    </source>
</evidence>
<feature type="compositionally biased region" description="Polar residues" evidence="1">
    <location>
        <begin position="1"/>
        <end position="15"/>
    </location>
</feature>
<keyword evidence="3" id="KW-1185">Reference proteome</keyword>
<evidence type="ECO:0000256" key="1">
    <source>
        <dbReference type="SAM" id="MobiDB-lite"/>
    </source>
</evidence>